<dbReference type="InterPro" id="IPR009030">
    <property type="entry name" value="Growth_fac_rcpt_cys_sf"/>
</dbReference>
<dbReference type="AlphaFoldDB" id="A0A3Q0RWF7"/>
<dbReference type="SUPFAM" id="SSF56436">
    <property type="entry name" value="C-type lectin-like"/>
    <property type="match status" value="1"/>
</dbReference>
<dbReference type="SMART" id="SM00181">
    <property type="entry name" value="EGF"/>
    <property type="match status" value="4"/>
</dbReference>
<keyword evidence="5" id="KW-1133">Transmembrane helix</keyword>
<keyword evidence="5" id="KW-0812">Transmembrane</keyword>
<accession>A0A3Q0RWF7</accession>
<evidence type="ECO:0000256" key="5">
    <source>
        <dbReference type="SAM" id="Phobius"/>
    </source>
</evidence>
<keyword evidence="5" id="KW-0472">Membrane</keyword>
<feature type="chain" id="PRO_5045704028" description="EGF-like domain-containing protein" evidence="6">
    <location>
        <begin position="34"/>
        <end position="375"/>
    </location>
</feature>
<dbReference type="Ensembl" id="ENSACIT00000015464.1">
    <property type="protein sequence ID" value="ENSACIP00000015056.1"/>
    <property type="gene ID" value="ENSACIG00000011702.1"/>
</dbReference>
<dbReference type="STRING" id="61819.ENSACIP00000015056"/>
<feature type="transmembrane region" description="Helical" evidence="5">
    <location>
        <begin position="333"/>
        <end position="351"/>
    </location>
</feature>
<keyword evidence="6" id="KW-0732">Signal</keyword>
<proteinExistence type="predicted"/>
<evidence type="ECO:0000256" key="6">
    <source>
        <dbReference type="SAM" id="SignalP"/>
    </source>
</evidence>
<dbReference type="OMA" id="NCTERDC"/>
<feature type="signal peptide" evidence="6">
    <location>
        <begin position="1"/>
        <end position="33"/>
    </location>
</feature>
<dbReference type="GeneTree" id="ENSGT00940000175238"/>
<evidence type="ECO:0000256" key="3">
    <source>
        <dbReference type="ARBA" id="ARBA00023157"/>
    </source>
</evidence>
<protein>
    <recommendedName>
        <fullName evidence="7">EGF-like domain-containing protein</fullName>
    </recommendedName>
</protein>
<dbReference type="PANTHER" id="PTHR24034">
    <property type="entry name" value="EGF-LIKE DOMAIN-CONTAINING PROTEIN"/>
    <property type="match status" value="1"/>
</dbReference>
<dbReference type="PANTHER" id="PTHR24034:SF43">
    <property type="entry name" value="LATENT-TRANSFORMING GROWTH FACTOR BETA-BINDING PROTEIN 4"/>
    <property type="match status" value="1"/>
</dbReference>
<keyword evidence="1" id="KW-0245">EGF-like domain</keyword>
<dbReference type="InterPro" id="IPR049883">
    <property type="entry name" value="NOTCH1_EGF-like"/>
</dbReference>
<dbReference type="InterPro" id="IPR000152">
    <property type="entry name" value="EGF-type_Asp/Asn_hydroxyl_site"/>
</dbReference>
<dbReference type="InterPro" id="IPR001881">
    <property type="entry name" value="EGF-like_Ca-bd_dom"/>
</dbReference>
<keyword evidence="9" id="KW-1185">Reference proteome</keyword>
<dbReference type="Gene3D" id="2.10.25.10">
    <property type="entry name" value="Laminin"/>
    <property type="match status" value="3"/>
</dbReference>
<evidence type="ECO:0000313" key="9">
    <source>
        <dbReference type="Proteomes" id="UP000261340"/>
    </source>
</evidence>
<name>A0A3Q0RWF7_AMPCI</name>
<dbReference type="CDD" id="cd00054">
    <property type="entry name" value="EGF_CA"/>
    <property type="match status" value="1"/>
</dbReference>
<dbReference type="SUPFAM" id="SSF57184">
    <property type="entry name" value="Growth factor receptor domain"/>
    <property type="match status" value="1"/>
</dbReference>
<evidence type="ECO:0000256" key="4">
    <source>
        <dbReference type="SAM" id="MobiDB-lite"/>
    </source>
</evidence>
<dbReference type="PROSITE" id="PS01187">
    <property type="entry name" value="EGF_CA"/>
    <property type="match status" value="1"/>
</dbReference>
<dbReference type="InterPro" id="IPR050751">
    <property type="entry name" value="ECM_structural_protein"/>
</dbReference>
<reference evidence="8" key="1">
    <citation type="submission" date="2025-08" db="UniProtKB">
        <authorList>
            <consortium name="Ensembl"/>
        </authorList>
    </citation>
    <scope>IDENTIFICATION</scope>
</reference>
<dbReference type="SMART" id="SM00179">
    <property type="entry name" value="EGF_CA"/>
    <property type="match status" value="2"/>
</dbReference>
<reference evidence="8" key="2">
    <citation type="submission" date="2025-09" db="UniProtKB">
        <authorList>
            <consortium name="Ensembl"/>
        </authorList>
    </citation>
    <scope>IDENTIFICATION</scope>
</reference>
<evidence type="ECO:0000313" key="8">
    <source>
        <dbReference type="Ensembl" id="ENSACIP00000015056.1"/>
    </source>
</evidence>
<organism evidence="8 9">
    <name type="scientific">Amphilophus citrinellus</name>
    <name type="common">Midas cichlid</name>
    <name type="synonym">Cichlasoma citrinellum</name>
    <dbReference type="NCBI Taxonomy" id="61819"/>
    <lineage>
        <taxon>Eukaryota</taxon>
        <taxon>Metazoa</taxon>
        <taxon>Chordata</taxon>
        <taxon>Craniata</taxon>
        <taxon>Vertebrata</taxon>
        <taxon>Euteleostomi</taxon>
        <taxon>Actinopterygii</taxon>
        <taxon>Neopterygii</taxon>
        <taxon>Teleostei</taxon>
        <taxon>Neoteleostei</taxon>
        <taxon>Acanthomorphata</taxon>
        <taxon>Ovalentaria</taxon>
        <taxon>Cichlomorphae</taxon>
        <taxon>Cichliformes</taxon>
        <taxon>Cichlidae</taxon>
        <taxon>New World cichlids</taxon>
        <taxon>Cichlasomatinae</taxon>
        <taxon>Heroini</taxon>
        <taxon>Amphilophus</taxon>
    </lineage>
</organism>
<dbReference type="PROSITE" id="PS01186">
    <property type="entry name" value="EGF_2"/>
    <property type="match status" value="1"/>
</dbReference>
<dbReference type="Proteomes" id="UP000261340">
    <property type="component" value="Unplaced"/>
</dbReference>
<keyword evidence="3" id="KW-1015">Disulfide bond</keyword>
<sequence>MCTAPGSLIHRSGTILLMTLLFTLVFLCRPREALLSLSGRCSKNEICSFKSVMDFKGAEDLCKNYSGELYKLSSKDKTGSLTALLSGSSGRYWLQSTDGKGPNCAAVSVMEGQNVTVVSVPCQDRKLDGVFCKMQEVCAPLGAPKTGTIAVACATGGQVCVNTPGDYECRCKEHGFVLEEGVCVNVVICQSCEHDCEKINGEYQCVCRNGFMVSPSDPTKCSQNCTERDCRCISKGGSSCECPHGYIKDTVDGKDFCTDINECEAQVMCEHMCENLFGGFRCSCREGFQLQDKDKCVEEEEEGDESGSPPPGIEQPSTPAGALLPSYIKTGSVLGITVFIVLAAGLLVFLLRNAFKRCEKQEEKSSRINDEGTFP</sequence>
<feature type="region of interest" description="Disordered" evidence="4">
    <location>
        <begin position="296"/>
        <end position="319"/>
    </location>
</feature>
<dbReference type="InterPro" id="IPR016187">
    <property type="entry name" value="CTDL_fold"/>
</dbReference>
<feature type="domain" description="EGF-like" evidence="7">
    <location>
        <begin position="282"/>
        <end position="296"/>
    </location>
</feature>
<evidence type="ECO:0000256" key="2">
    <source>
        <dbReference type="ARBA" id="ARBA00022737"/>
    </source>
</evidence>
<dbReference type="GO" id="GO:0005509">
    <property type="term" value="F:calcium ion binding"/>
    <property type="evidence" value="ECO:0007669"/>
    <property type="project" value="InterPro"/>
</dbReference>
<dbReference type="GO" id="GO:0050431">
    <property type="term" value="F:transforming growth factor beta binding"/>
    <property type="evidence" value="ECO:0007669"/>
    <property type="project" value="TreeGrafter"/>
</dbReference>
<keyword evidence="2" id="KW-0677">Repeat</keyword>
<dbReference type="InterPro" id="IPR018097">
    <property type="entry name" value="EGF_Ca-bd_CS"/>
</dbReference>
<evidence type="ECO:0000256" key="1">
    <source>
        <dbReference type="ARBA" id="ARBA00022536"/>
    </source>
</evidence>
<dbReference type="SUPFAM" id="SSF57196">
    <property type="entry name" value="EGF/Laminin"/>
    <property type="match status" value="1"/>
</dbReference>
<evidence type="ECO:0000259" key="7">
    <source>
        <dbReference type="PROSITE" id="PS01186"/>
    </source>
</evidence>
<dbReference type="PROSITE" id="PS00010">
    <property type="entry name" value="ASX_HYDROXYL"/>
    <property type="match status" value="1"/>
</dbReference>
<dbReference type="Pfam" id="PF07645">
    <property type="entry name" value="EGF_CA"/>
    <property type="match status" value="2"/>
</dbReference>
<dbReference type="InterPro" id="IPR000742">
    <property type="entry name" value="EGF"/>
</dbReference>